<evidence type="ECO:0000313" key="2">
    <source>
        <dbReference type="Proteomes" id="UP001214250"/>
    </source>
</evidence>
<proteinExistence type="predicted"/>
<dbReference type="Proteomes" id="UP001214250">
    <property type="component" value="Chromosome 1"/>
</dbReference>
<protein>
    <submittedName>
        <fullName evidence="1">DUF1552 domain-containing protein</fullName>
    </submittedName>
</protein>
<dbReference type="Pfam" id="PF07586">
    <property type="entry name" value="HXXSHH"/>
    <property type="match status" value="1"/>
</dbReference>
<evidence type="ECO:0000313" key="1">
    <source>
        <dbReference type="EMBL" id="WDE95643.1"/>
    </source>
</evidence>
<keyword evidence="2" id="KW-1185">Reference proteome</keyword>
<dbReference type="InterPro" id="IPR011447">
    <property type="entry name" value="DUF1552"/>
</dbReference>
<dbReference type="EMBL" id="CP117811">
    <property type="protein sequence ID" value="WDE95643.1"/>
    <property type="molecule type" value="Genomic_DNA"/>
</dbReference>
<accession>A0ABY7VNE9</accession>
<dbReference type="InterPro" id="IPR006311">
    <property type="entry name" value="TAT_signal"/>
</dbReference>
<dbReference type="RefSeq" id="WP_274149348.1">
    <property type="nucleotide sequence ID" value="NZ_CP117811.1"/>
</dbReference>
<dbReference type="PROSITE" id="PS51318">
    <property type="entry name" value="TAT"/>
    <property type="match status" value="1"/>
</dbReference>
<name>A0ABY7VNE9_9BACT</name>
<reference evidence="1 2" key="1">
    <citation type="submission" date="2023-02" db="EMBL/GenBank/DDBJ databases">
        <title>Genome sequence of Lentisphaera profundi SAORIC-696.</title>
        <authorList>
            <person name="Kim e."/>
            <person name="Cho J.-C."/>
            <person name="Choi A."/>
            <person name="Kang I."/>
        </authorList>
    </citation>
    <scope>NUCLEOTIDE SEQUENCE [LARGE SCALE GENOMIC DNA]</scope>
    <source>
        <strain evidence="1 2">SAORIC-696</strain>
    </source>
</reference>
<sequence>MFKAISRRTVLRGVGASIALPMLEAMSAPRRSAGKVPKRLVFLGFPYGVTEETWFPKEMGAHYKMPAGLKPLEKYRKDFSVLSNLSNKYFPGSVHSGTTTWLTSANVYRDPTTQFKNSISCDQVAAEYSGRSTRFKSLELSTKGEGGLGPGLSLAWDAKGTPLAGERDPIEVFEKLFGNGGLSLLERRKQILEEKSILDSVYEDIRSINKKISKNDREKINEYLTSIRSMELDLKRAYVWAGKEKPKVNLQKPEAQLTGIAGIRSMYDLMVAAMQTDSTRVISYRQPLGAILNDLDIKNMPTHSMSHYKGFDARREASEARDKAQSELLAYLLGKMKSTKDVYGRSLLDHSLLAYGGGIRCVHDQMNTPLILAGRGGGGVKTGQHFAFKSRETPLANLWLSMLNHTAVPVESFGDSSGRLGEVFT</sequence>
<gene>
    <name evidence="1" type="ORF">PQO03_07900</name>
</gene>
<organism evidence="1 2">
    <name type="scientific">Lentisphaera profundi</name>
    <dbReference type="NCBI Taxonomy" id="1658616"/>
    <lineage>
        <taxon>Bacteria</taxon>
        <taxon>Pseudomonadati</taxon>
        <taxon>Lentisphaerota</taxon>
        <taxon>Lentisphaeria</taxon>
        <taxon>Lentisphaerales</taxon>
        <taxon>Lentisphaeraceae</taxon>
        <taxon>Lentisphaera</taxon>
    </lineage>
</organism>